<accession>A0AAW0EQN7</accession>
<feature type="compositionally biased region" description="Polar residues" evidence="6">
    <location>
        <begin position="1040"/>
        <end position="1053"/>
    </location>
</feature>
<evidence type="ECO:0000256" key="3">
    <source>
        <dbReference type="ARBA" id="ARBA00022741"/>
    </source>
</evidence>
<keyword evidence="1" id="KW-0723">Serine/threonine-protein kinase</keyword>
<feature type="region of interest" description="Disordered" evidence="6">
    <location>
        <begin position="613"/>
        <end position="674"/>
    </location>
</feature>
<feature type="region of interest" description="Disordered" evidence="6">
    <location>
        <begin position="368"/>
        <end position="387"/>
    </location>
</feature>
<feature type="region of interest" description="Disordered" evidence="6">
    <location>
        <begin position="1456"/>
        <end position="1533"/>
    </location>
</feature>
<feature type="region of interest" description="Disordered" evidence="6">
    <location>
        <begin position="1087"/>
        <end position="1119"/>
    </location>
</feature>
<feature type="compositionally biased region" description="Polar residues" evidence="6">
    <location>
        <begin position="23"/>
        <end position="36"/>
    </location>
</feature>
<evidence type="ECO:0000256" key="4">
    <source>
        <dbReference type="ARBA" id="ARBA00022777"/>
    </source>
</evidence>
<feature type="domain" description="Protein kinase" evidence="7">
    <location>
        <begin position="1241"/>
        <end position="1887"/>
    </location>
</feature>
<evidence type="ECO:0000256" key="6">
    <source>
        <dbReference type="SAM" id="MobiDB-lite"/>
    </source>
</evidence>
<evidence type="ECO:0000256" key="2">
    <source>
        <dbReference type="ARBA" id="ARBA00022679"/>
    </source>
</evidence>
<evidence type="ECO:0000313" key="9">
    <source>
        <dbReference type="Proteomes" id="UP001430356"/>
    </source>
</evidence>
<sequence length="1900" mass="196696">MSSSDLFTTAYVSSELSAKALSSTISEPRHASSGTTPQPAPARALAMPATAAAAAAAAAENGVAQQGELERLTAPVVEGEGEGLFDVLLSSDAAGSHSLPPSIVDRRDISLADISQMRMEGCRARHTSLNVTGMTTASPRGTFASSMRSISASPMTLLAGRARDQVVGGGDTPALATPGAAATAWTSLVGLGRSLRRRSSTSSLRASALDTSIAILQHMAHDTAARIEAMHGAPSPAGTLSTVASGSGSPTPPPLQLLSPPSTGTSSAAAAGTPAAGARIGAFSHNSHDMEYPISVAGHDAEPHSGPLHATHTDQFLGVEDSPSPLNSLSESELRGGHLRPGAFYRPASHASAAQLAGFGKAAPALRVGQSARQASPPRRADGPASASAAAAAQLQGDGAAGCRTRHAEPSAAPHQRLFAVVAVAAGEGEEAGGVSPTSSHQTRDVSVYNHDFQQIVPREVKEALQRNMRPLYEDDDDEEDALLHDGLSVRTPSPFLPYAKMSHTACDGCISSEAPVTDGAAAALAAAADAPPSAPIWARRSTGLLVVSPTAPALLPAEAALPAAPSWHTGAPAHAASLGAADAAAAAGLSASGSAVPFQTWRFPSLGKLNSVSSQRRMSLEEDAGVEEARPPPPVSPTTTGATQVRQSAMATVSGPDSQPTQGTFSSGLRQQQSSEWALLRHNGRQTTDKRHTLDTVCSASSTAATVVSPPVGDTRLCASSMSSAAARTLPTASVGAGGSILSTGAGARLSASYAAAAAAAAAAPAATATAACSQPRVRTGVDAADAGDVRKLEMVYSVYERLLRASSSPSHGSATVAAKSLAQLRVRSFTDATAAAAAAAAAAAPAPTPSSMRAPPLAAIGTPSTVTSRGGGGSPSMSYSGALGRSTRYYSFGKRISLSHPNRQRLPHQYLGSAFSLHAVSARPRTPDLVAVAGASAAHECGSTTTTSSATCVRRRSLDASLLRRIEARPLLQCTLFLRQNLCRIDAAEQRRDGAARGGVTEAVVSPDHRRTSAEVAAAAAAASPAGTRLRTYTFPTEVQSPTAAPSTLSATDADGVGSTAAESHALAPNAATIMALPTPAAYAARSSNSTSSSSGTHVPSASSALQSSSSSMGRRTNVSSLSIKCIQDAQERQEEQLLRNHGDVHTDPVVTATTAVAYAPPVALQTSATATATATTTAAVAEQRDVVVGSPAPQYHRALTEADRLVRHVHGVDGVEREVDNESMDLVVYVGMRLMGWLEVVSLLGCGSFGQVFLCKDLRICDGHFVHPSEIDGEDYEYWNCSHVYLPFSSVDAVPTHRPLVAVKVVKSVPLLEQQSVLEAEMLVLIGAQTARAPPPAEGAGEPRPPTYARTTEHGGASTPPPEDPRCVNIAKVLADGVCYGHHCIVMERYGANLYEYIAANDHLGLPMYQIRSIGAQLFSALSLVHEECHIVHADVKLENVLLTLDSCRGTLRARASPPGPTTAATTPASASAAATPASAATPAAGAAVRGNNPRATSPSVEPPRHQQRTEGTPATPSSSASPSPPAERSCMMLRLGPSAVARHRLGLSNRRRSSTTLTDVSVSALALPTYNRQNTHALRSSSASHTALVSGGCLPAPEPRRLQTLNQSAGMLSAAPSGASMASLGSTAVGGRGRYKMHAPPPDEAPAAPAAATIPMLHVRLIDFSSSCYDAGPFYQYIQSRYYRAPEVIVGASYNSGIDVWSTGCVLAELLLGMPLLAGCNDHHQLQLIEEMIGPLPASVVEEGDNADLYYTATTAQAPNAGDAAAPPPPPSRPFALRSREGYLELTGGEPQPYRRYFTYQTLQELVRHCPLTLEERRMSNGLPPYVPANESSAIPADATPSPTVRSDMMKQRFLLFDLLRRLLQTDPKQRLTAAQALEHPFFTSAPPYLKTFAIE</sequence>
<reference evidence="8 9" key="1">
    <citation type="journal article" date="2021" name="MBio">
        <title>A New Model Trypanosomatid, Novymonas esmeraldas: Genomic Perception of Its 'Candidatus Pandoraea novymonadis' Endosymbiont.</title>
        <authorList>
            <person name="Zakharova A."/>
            <person name="Saura A."/>
            <person name="Butenko A."/>
            <person name="Podesvova L."/>
            <person name="Warmusova S."/>
            <person name="Kostygov A.Y."/>
            <person name="Nenarokova A."/>
            <person name="Lukes J."/>
            <person name="Opperdoes F.R."/>
            <person name="Yurchenko V."/>
        </authorList>
    </citation>
    <scope>NUCLEOTIDE SEQUENCE [LARGE SCALE GENOMIC DNA]</scope>
    <source>
        <strain evidence="8 9">E262AT.01</strain>
    </source>
</reference>
<keyword evidence="5" id="KW-0067">ATP-binding</keyword>
<gene>
    <name evidence="8" type="ORF">NESM_000585500</name>
</gene>
<feature type="compositionally biased region" description="Low complexity" evidence="6">
    <location>
        <begin position="1516"/>
        <end position="1525"/>
    </location>
</feature>
<keyword evidence="3" id="KW-0547">Nucleotide-binding</keyword>
<proteinExistence type="predicted"/>
<feature type="compositionally biased region" description="Low complexity" evidence="6">
    <location>
        <begin position="375"/>
        <end position="387"/>
    </location>
</feature>
<dbReference type="InterPro" id="IPR008271">
    <property type="entry name" value="Ser/Thr_kinase_AS"/>
</dbReference>
<keyword evidence="2" id="KW-0808">Transferase</keyword>
<evidence type="ECO:0000259" key="7">
    <source>
        <dbReference type="PROSITE" id="PS50011"/>
    </source>
</evidence>
<feature type="region of interest" description="Disordered" evidence="6">
    <location>
        <begin position="1040"/>
        <end position="1064"/>
    </location>
</feature>
<feature type="compositionally biased region" description="Low complexity" evidence="6">
    <location>
        <begin position="256"/>
        <end position="273"/>
    </location>
</feature>
<dbReference type="Proteomes" id="UP001430356">
    <property type="component" value="Unassembled WGS sequence"/>
</dbReference>
<dbReference type="PANTHER" id="PTHR24058">
    <property type="entry name" value="DUAL SPECIFICITY PROTEIN KINASE"/>
    <property type="match status" value="1"/>
</dbReference>
<dbReference type="InterPro" id="IPR011009">
    <property type="entry name" value="Kinase-like_dom_sf"/>
</dbReference>
<feature type="region of interest" description="Disordered" evidence="6">
    <location>
        <begin position="847"/>
        <end position="882"/>
    </location>
</feature>
<feature type="compositionally biased region" description="Low complexity" evidence="6">
    <location>
        <begin position="1087"/>
        <end position="1114"/>
    </location>
</feature>
<feature type="region of interest" description="Disordered" evidence="6">
    <location>
        <begin position="232"/>
        <end position="273"/>
    </location>
</feature>
<keyword evidence="4 8" id="KW-0418">Kinase</keyword>
<dbReference type="InterPro" id="IPR000719">
    <property type="entry name" value="Prot_kinase_dom"/>
</dbReference>
<protein>
    <submittedName>
        <fullName evidence="8">Protein kinase</fullName>
    </submittedName>
</protein>
<dbReference type="SUPFAM" id="SSF56112">
    <property type="entry name" value="Protein kinase-like (PK-like)"/>
    <property type="match status" value="1"/>
</dbReference>
<evidence type="ECO:0000256" key="1">
    <source>
        <dbReference type="ARBA" id="ARBA00022527"/>
    </source>
</evidence>
<evidence type="ECO:0000313" key="8">
    <source>
        <dbReference type="EMBL" id="KAK7196480.1"/>
    </source>
</evidence>
<evidence type="ECO:0000256" key="5">
    <source>
        <dbReference type="ARBA" id="ARBA00022840"/>
    </source>
</evidence>
<dbReference type="PROSITE" id="PS00108">
    <property type="entry name" value="PROTEIN_KINASE_ST"/>
    <property type="match status" value="1"/>
</dbReference>
<feature type="compositionally biased region" description="Low complexity" evidence="6">
    <location>
        <begin position="1465"/>
        <end position="1491"/>
    </location>
</feature>
<dbReference type="InterPro" id="IPR050494">
    <property type="entry name" value="Ser_Thr_dual-spec_kinase"/>
</dbReference>
<feature type="region of interest" description="Disordered" evidence="6">
    <location>
        <begin position="1336"/>
        <end position="1366"/>
    </location>
</feature>
<name>A0AAW0EQN7_9TRYP</name>
<comment type="caution">
    <text evidence="8">The sequence shown here is derived from an EMBL/GenBank/DDBJ whole genome shotgun (WGS) entry which is preliminary data.</text>
</comment>
<feature type="region of interest" description="Disordered" evidence="6">
    <location>
        <begin position="23"/>
        <end position="43"/>
    </location>
</feature>
<dbReference type="PROSITE" id="PS50011">
    <property type="entry name" value="PROTEIN_KINASE_DOM"/>
    <property type="match status" value="1"/>
</dbReference>
<dbReference type="GO" id="GO:0004713">
    <property type="term" value="F:protein tyrosine kinase activity"/>
    <property type="evidence" value="ECO:0007669"/>
    <property type="project" value="TreeGrafter"/>
</dbReference>
<keyword evidence="9" id="KW-1185">Reference proteome</keyword>
<dbReference type="GO" id="GO:0005737">
    <property type="term" value="C:cytoplasm"/>
    <property type="evidence" value="ECO:0007669"/>
    <property type="project" value="TreeGrafter"/>
</dbReference>
<dbReference type="GO" id="GO:0004674">
    <property type="term" value="F:protein serine/threonine kinase activity"/>
    <property type="evidence" value="ECO:0007669"/>
    <property type="project" value="UniProtKB-KW"/>
</dbReference>
<dbReference type="EMBL" id="JAECZO010000077">
    <property type="protein sequence ID" value="KAK7196480.1"/>
    <property type="molecule type" value="Genomic_DNA"/>
</dbReference>
<dbReference type="Gene3D" id="3.30.200.20">
    <property type="entry name" value="Phosphorylase Kinase, domain 1"/>
    <property type="match status" value="1"/>
</dbReference>
<feature type="compositionally biased region" description="Polar residues" evidence="6">
    <location>
        <begin position="638"/>
        <end position="674"/>
    </location>
</feature>
<dbReference type="Pfam" id="PF00069">
    <property type="entry name" value="Pkinase"/>
    <property type="match status" value="1"/>
</dbReference>
<dbReference type="PANTHER" id="PTHR24058:SF17">
    <property type="entry name" value="HOMEODOMAIN INTERACTING PROTEIN KINASE, ISOFORM D"/>
    <property type="match status" value="1"/>
</dbReference>
<dbReference type="GO" id="GO:0005524">
    <property type="term" value="F:ATP binding"/>
    <property type="evidence" value="ECO:0007669"/>
    <property type="project" value="UniProtKB-KW"/>
</dbReference>
<dbReference type="SMART" id="SM00220">
    <property type="entry name" value="S_TKc"/>
    <property type="match status" value="1"/>
</dbReference>
<organism evidence="8 9">
    <name type="scientific">Novymonas esmeraldas</name>
    <dbReference type="NCBI Taxonomy" id="1808958"/>
    <lineage>
        <taxon>Eukaryota</taxon>
        <taxon>Discoba</taxon>
        <taxon>Euglenozoa</taxon>
        <taxon>Kinetoplastea</taxon>
        <taxon>Metakinetoplastina</taxon>
        <taxon>Trypanosomatida</taxon>
        <taxon>Trypanosomatidae</taxon>
        <taxon>Novymonas</taxon>
    </lineage>
</organism>
<dbReference type="Gene3D" id="1.10.510.10">
    <property type="entry name" value="Transferase(Phosphotransferase) domain 1"/>
    <property type="match status" value="1"/>
</dbReference>